<evidence type="ECO:0000256" key="3">
    <source>
        <dbReference type="ARBA" id="ARBA00039884"/>
    </source>
</evidence>
<keyword evidence="8" id="KW-0067">ATP-binding</keyword>
<dbReference type="InterPro" id="IPR023313">
    <property type="entry name" value="UBQ-conjugating_AS"/>
</dbReference>
<dbReference type="GO" id="GO:0005524">
    <property type="term" value="F:ATP binding"/>
    <property type="evidence" value="ECO:0007669"/>
    <property type="project" value="UniProtKB-UniRule"/>
</dbReference>
<evidence type="ECO:0000256" key="6">
    <source>
        <dbReference type="ARBA" id="ARBA00042190"/>
    </source>
</evidence>
<comment type="caution">
    <text evidence="10">The sequence shown here is derived from an EMBL/GenBank/DDBJ whole genome shotgun (WGS) entry which is preliminary data.</text>
</comment>
<keyword evidence="11" id="KW-1185">Reference proteome</keyword>
<feature type="active site" description="Glycyl thioester intermediate" evidence="7">
    <location>
        <position position="94"/>
    </location>
</feature>
<evidence type="ECO:0000259" key="9">
    <source>
        <dbReference type="PROSITE" id="PS50127"/>
    </source>
</evidence>
<dbReference type="AlphaFoldDB" id="A0A9P4ICT9"/>
<evidence type="ECO:0000256" key="5">
    <source>
        <dbReference type="ARBA" id="ARBA00042179"/>
    </source>
</evidence>
<evidence type="ECO:0000313" key="11">
    <source>
        <dbReference type="Proteomes" id="UP000799772"/>
    </source>
</evidence>
<proteinExistence type="inferred from homology"/>
<dbReference type="PROSITE" id="PS00183">
    <property type="entry name" value="UBC_1"/>
    <property type="match status" value="1"/>
</dbReference>
<evidence type="ECO:0000313" key="10">
    <source>
        <dbReference type="EMBL" id="KAF2099501.1"/>
    </source>
</evidence>
<dbReference type="PROSITE" id="PS50127">
    <property type="entry name" value="UBC_2"/>
    <property type="match status" value="1"/>
</dbReference>
<gene>
    <name evidence="10" type="ORF">NA57DRAFT_55466</name>
</gene>
<dbReference type="Gene3D" id="3.10.110.10">
    <property type="entry name" value="Ubiquitin Conjugating Enzyme"/>
    <property type="match status" value="1"/>
</dbReference>
<dbReference type="InterPro" id="IPR050113">
    <property type="entry name" value="Ub_conjugating_enzyme"/>
</dbReference>
<dbReference type="OrthoDB" id="19692at2759"/>
<comment type="similarity">
    <text evidence="8">Belongs to the ubiquitin-conjugating enzyme family.</text>
</comment>
<dbReference type="InterPro" id="IPR000608">
    <property type="entry name" value="UBC"/>
</dbReference>
<dbReference type="Proteomes" id="UP000799772">
    <property type="component" value="Unassembled WGS sequence"/>
</dbReference>
<evidence type="ECO:0000256" key="2">
    <source>
        <dbReference type="ARBA" id="ARBA00022786"/>
    </source>
</evidence>
<accession>A0A9P4ICT9</accession>
<keyword evidence="2 8" id="KW-0833">Ubl conjugation pathway</keyword>
<evidence type="ECO:0000256" key="1">
    <source>
        <dbReference type="ARBA" id="ARBA00022679"/>
    </source>
</evidence>
<dbReference type="PANTHER" id="PTHR24067">
    <property type="entry name" value="UBIQUITIN-CONJUGATING ENZYME E2"/>
    <property type="match status" value="1"/>
</dbReference>
<name>A0A9P4ICT9_9PEZI</name>
<dbReference type="FunFam" id="3.10.110.10:FF:000048">
    <property type="entry name" value="Ubiquitin-conjugating enzyme E2 15"/>
    <property type="match status" value="1"/>
</dbReference>
<evidence type="ECO:0000256" key="8">
    <source>
        <dbReference type="RuleBase" id="RU362109"/>
    </source>
</evidence>
<dbReference type="GO" id="GO:0016740">
    <property type="term" value="F:transferase activity"/>
    <property type="evidence" value="ECO:0007669"/>
    <property type="project" value="UniProtKB-KW"/>
</dbReference>
<dbReference type="SUPFAM" id="SSF54495">
    <property type="entry name" value="UBC-like"/>
    <property type="match status" value="1"/>
</dbReference>
<reference evidence="10" key="1">
    <citation type="journal article" date="2020" name="Stud. Mycol.">
        <title>101 Dothideomycetes genomes: a test case for predicting lifestyles and emergence of pathogens.</title>
        <authorList>
            <person name="Haridas S."/>
            <person name="Albert R."/>
            <person name="Binder M."/>
            <person name="Bloem J."/>
            <person name="Labutti K."/>
            <person name="Salamov A."/>
            <person name="Andreopoulos B."/>
            <person name="Baker S."/>
            <person name="Barry K."/>
            <person name="Bills G."/>
            <person name="Bluhm B."/>
            <person name="Cannon C."/>
            <person name="Castanera R."/>
            <person name="Culley D."/>
            <person name="Daum C."/>
            <person name="Ezra D."/>
            <person name="Gonzalez J."/>
            <person name="Henrissat B."/>
            <person name="Kuo A."/>
            <person name="Liang C."/>
            <person name="Lipzen A."/>
            <person name="Lutzoni F."/>
            <person name="Magnuson J."/>
            <person name="Mondo S."/>
            <person name="Nolan M."/>
            <person name="Ohm R."/>
            <person name="Pangilinan J."/>
            <person name="Park H.-J."/>
            <person name="Ramirez L."/>
            <person name="Alfaro M."/>
            <person name="Sun H."/>
            <person name="Tritt A."/>
            <person name="Yoshinaga Y."/>
            <person name="Zwiers L.-H."/>
            <person name="Turgeon B."/>
            <person name="Goodwin S."/>
            <person name="Spatafora J."/>
            <person name="Crous P."/>
            <person name="Grigoriev I."/>
        </authorList>
    </citation>
    <scope>NUCLEOTIDE SEQUENCE</scope>
    <source>
        <strain evidence="10">CBS 133067</strain>
    </source>
</reference>
<dbReference type="SMART" id="SM00212">
    <property type="entry name" value="UBCc"/>
    <property type="match status" value="1"/>
</dbReference>
<dbReference type="InterPro" id="IPR016135">
    <property type="entry name" value="UBQ-conjugating_enzyme/RWD"/>
</dbReference>
<protein>
    <recommendedName>
        <fullName evidence="3">Ubiquitin-conjugating enzyme E2 2</fullName>
    </recommendedName>
    <alternativeName>
        <fullName evidence="5">E2 ubiquitin-conjugating enzyme 2</fullName>
    </alternativeName>
    <alternativeName>
        <fullName evidence="6">Ubiquitin carrier protein UBC2</fullName>
    </alternativeName>
    <alternativeName>
        <fullName evidence="4">Ubiquitin-protein ligase UBC2</fullName>
    </alternativeName>
</protein>
<sequence>MASSTSAAAGLLARQLKHMQNDKDAIPGISVGLVSDNVFEWEVMLMISDDCAFYGGGFFRARLSFPTEYPLLPPKMKFETPIFHPNIYPNGEVCISILHPPEEDKYGYESASERWSPVQSPETILLSVISMLSSPNDESPANVEAASIWRSDPKEFKKRVRKCVRDSLEEGC</sequence>
<dbReference type="Pfam" id="PF00179">
    <property type="entry name" value="UQ_con"/>
    <property type="match status" value="1"/>
</dbReference>
<dbReference type="CDD" id="cd23795">
    <property type="entry name" value="UBCc_UBE2G1"/>
    <property type="match status" value="1"/>
</dbReference>
<keyword evidence="8" id="KW-0547">Nucleotide-binding</keyword>
<keyword evidence="1" id="KW-0808">Transferase</keyword>
<organism evidence="10 11">
    <name type="scientific">Rhizodiscina lignyota</name>
    <dbReference type="NCBI Taxonomy" id="1504668"/>
    <lineage>
        <taxon>Eukaryota</taxon>
        <taxon>Fungi</taxon>
        <taxon>Dikarya</taxon>
        <taxon>Ascomycota</taxon>
        <taxon>Pezizomycotina</taxon>
        <taxon>Dothideomycetes</taxon>
        <taxon>Pleosporomycetidae</taxon>
        <taxon>Aulographales</taxon>
        <taxon>Rhizodiscinaceae</taxon>
        <taxon>Rhizodiscina</taxon>
    </lineage>
</organism>
<evidence type="ECO:0000256" key="4">
    <source>
        <dbReference type="ARBA" id="ARBA00041569"/>
    </source>
</evidence>
<feature type="domain" description="UBC core" evidence="9">
    <location>
        <begin position="7"/>
        <end position="169"/>
    </location>
</feature>
<dbReference type="EMBL" id="ML978125">
    <property type="protein sequence ID" value="KAF2099501.1"/>
    <property type="molecule type" value="Genomic_DNA"/>
</dbReference>
<evidence type="ECO:0000256" key="7">
    <source>
        <dbReference type="PROSITE-ProRule" id="PRU10133"/>
    </source>
</evidence>